<dbReference type="Proteomes" id="UP000070444">
    <property type="component" value="Unassembled WGS sequence"/>
</dbReference>
<dbReference type="PANTHER" id="PTHR24058:SF103">
    <property type="entry name" value="SERINE_THREONINE-PROTEIN KINASE PRP4 HOMOLOG"/>
    <property type="match status" value="1"/>
</dbReference>
<evidence type="ECO:0000256" key="1">
    <source>
        <dbReference type="ARBA" id="ARBA00012513"/>
    </source>
</evidence>
<dbReference type="PANTHER" id="PTHR24058">
    <property type="entry name" value="DUAL SPECIFICITY PROTEIN KINASE"/>
    <property type="match status" value="1"/>
</dbReference>
<dbReference type="STRING" id="796925.A0A137NVG7"/>
<dbReference type="SUPFAM" id="SSF56112">
    <property type="entry name" value="Protein kinase-like (PK-like)"/>
    <property type="match status" value="1"/>
</dbReference>
<dbReference type="GO" id="GO:1905746">
    <property type="term" value="P:positive regulation of mRNA cis splicing, via spliceosome"/>
    <property type="evidence" value="ECO:0007669"/>
    <property type="project" value="EnsemblFungi"/>
</dbReference>
<dbReference type="Pfam" id="PF00069">
    <property type="entry name" value="Pkinase"/>
    <property type="match status" value="1"/>
</dbReference>
<dbReference type="FunFam" id="1.10.510.10:FF:000078">
    <property type="entry name" value="Serine/threonine-protein kinase PRP4 homolog"/>
    <property type="match status" value="1"/>
</dbReference>
<feature type="domain" description="Protein kinase" evidence="10">
    <location>
        <begin position="20"/>
        <end position="337"/>
    </location>
</feature>
<organism evidence="11 12">
    <name type="scientific">Conidiobolus coronatus (strain ATCC 28846 / CBS 209.66 / NRRL 28638)</name>
    <name type="common">Delacroixia coronata</name>
    <dbReference type="NCBI Taxonomy" id="796925"/>
    <lineage>
        <taxon>Eukaryota</taxon>
        <taxon>Fungi</taxon>
        <taxon>Fungi incertae sedis</taxon>
        <taxon>Zoopagomycota</taxon>
        <taxon>Entomophthoromycotina</taxon>
        <taxon>Entomophthoromycetes</taxon>
        <taxon>Entomophthorales</taxon>
        <taxon>Ancylistaceae</taxon>
        <taxon>Conidiobolus</taxon>
    </lineage>
</organism>
<dbReference type="GO" id="GO:0045292">
    <property type="term" value="P:mRNA cis splicing, via spliceosome"/>
    <property type="evidence" value="ECO:0007669"/>
    <property type="project" value="EnsemblFungi"/>
</dbReference>
<evidence type="ECO:0000256" key="6">
    <source>
        <dbReference type="ARBA" id="ARBA00022840"/>
    </source>
</evidence>
<comment type="similarity">
    <text evidence="7">Belongs to the protein kinase superfamily. CMGC Ser/Thr protein kinase family.</text>
</comment>
<dbReference type="PROSITE" id="PS50011">
    <property type="entry name" value="PROTEIN_KINASE_DOM"/>
    <property type="match status" value="1"/>
</dbReference>
<dbReference type="InterPro" id="IPR000719">
    <property type="entry name" value="Prot_kinase_dom"/>
</dbReference>
<dbReference type="InterPro" id="IPR008271">
    <property type="entry name" value="Ser/Thr_kinase_AS"/>
</dbReference>
<dbReference type="PROSITE" id="PS00108">
    <property type="entry name" value="PROTEIN_KINASE_ST"/>
    <property type="match status" value="1"/>
</dbReference>
<protein>
    <recommendedName>
        <fullName evidence="1">non-specific serine/threonine protein kinase</fullName>
        <ecNumber evidence="1">2.7.11.1</ecNumber>
    </recommendedName>
</protein>
<dbReference type="PROSITE" id="PS00107">
    <property type="entry name" value="PROTEIN_KINASE_ATP"/>
    <property type="match status" value="1"/>
</dbReference>
<dbReference type="InterPro" id="IPR050494">
    <property type="entry name" value="Ser_Thr_dual-spec_kinase"/>
</dbReference>
<proteinExistence type="inferred from homology"/>
<evidence type="ECO:0000256" key="9">
    <source>
        <dbReference type="RuleBase" id="RU000304"/>
    </source>
</evidence>
<dbReference type="AlphaFoldDB" id="A0A137NVG7"/>
<dbReference type="InterPro" id="IPR011009">
    <property type="entry name" value="Kinase-like_dom_sf"/>
</dbReference>
<dbReference type="SMART" id="SM00220">
    <property type="entry name" value="S_TKc"/>
    <property type="match status" value="1"/>
</dbReference>
<feature type="binding site" evidence="8">
    <location>
        <position position="49"/>
    </location>
    <ligand>
        <name>ATP</name>
        <dbReference type="ChEBI" id="CHEBI:30616"/>
    </ligand>
</feature>
<dbReference type="EC" id="2.7.11.1" evidence="1"/>
<dbReference type="GO" id="GO:0005524">
    <property type="term" value="F:ATP binding"/>
    <property type="evidence" value="ECO:0007669"/>
    <property type="project" value="UniProtKB-UniRule"/>
</dbReference>
<evidence type="ECO:0000256" key="8">
    <source>
        <dbReference type="PROSITE-ProRule" id="PRU10141"/>
    </source>
</evidence>
<evidence type="ECO:0000256" key="4">
    <source>
        <dbReference type="ARBA" id="ARBA00022741"/>
    </source>
</evidence>
<evidence type="ECO:0000259" key="10">
    <source>
        <dbReference type="PROSITE" id="PS50011"/>
    </source>
</evidence>
<evidence type="ECO:0000256" key="2">
    <source>
        <dbReference type="ARBA" id="ARBA00022527"/>
    </source>
</evidence>
<dbReference type="Gene3D" id="1.10.510.10">
    <property type="entry name" value="Transferase(Phosphotransferase) domain 1"/>
    <property type="match status" value="1"/>
</dbReference>
<evidence type="ECO:0000256" key="7">
    <source>
        <dbReference type="ARBA" id="ARBA00023596"/>
    </source>
</evidence>
<keyword evidence="4 8" id="KW-0547">Nucleotide-binding</keyword>
<reference evidence="11 12" key="1">
    <citation type="journal article" date="2015" name="Genome Biol. Evol.">
        <title>Phylogenomic analyses indicate that early fungi evolved digesting cell walls of algal ancestors of land plants.</title>
        <authorList>
            <person name="Chang Y."/>
            <person name="Wang S."/>
            <person name="Sekimoto S."/>
            <person name="Aerts A.L."/>
            <person name="Choi C."/>
            <person name="Clum A."/>
            <person name="LaButti K.M."/>
            <person name="Lindquist E.A."/>
            <person name="Yee Ngan C."/>
            <person name="Ohm R.A."/>
            <person name="Salamov A.A."/>
            <person name="Grigoriev I.V."/>
            <person name="Spatafora J.W."/>
            <person name="Berbee M.L."/>
        </authorList>
    </citation>
    <scope>NUCLEOTIDE SEQUENCE [LARGE SCALE GENOMIC DNA]</scope>
    <source>
        <strain evidence="11 12">NRRL 28638</strain>
    </source>
</reference>
<evidence type="ECO:0000313" key="11">
    <source>
        <dbReference type="EMBL" id="KXN66793.1"/>
    </source>
</evidence>
<evidence type="ECO:0000256" key="5">
    <source>
        <dbReference type="ARBA" id="ARBA00022777"/>
    </source>
</evidence>
<keyword evidence="12" id="KW-1185">Reference proteome</keyword>
<keyword evidence="3" id="KW-0808">Transferase</keyword>
<keyword evidence="6 8" id="KW-0067">ATP-binding</keyword>
<dbReference type="GO" id="GO:0004674">
    <property type="term" value="F:protein serine/threonine kinase activity"/>
    <property type="evidence" value="ECO:0007669"/>
    <property type="project" value="UniProtKB-KW"/>
</dbReference>
<dbReference type="OrthoDB" id="9332038at2759"/>
<dbReference type="EMBL" id="KQ964689">
    <property type="protein sequence ID" value="KXN66793.1"/>
    <property type="molecule type" value="Genomic_DNA"/>
</dbReference>
<sequence>MMMKAIIVMITLGEVLNKRYRVSSILGKGVFSSVVNCLDLTTETQVAIKIIRNNPVMYKAGQKEIQILKKLRDSDPQGKKHVIRLLDTFEHSKHLCLAFESLAFNLREVLKKFGKHEGINLKAIKVYSQHIFLALSQFQKLELVHADLKPDNILVNSSYNTVKVCDLGSASYDSEAEITPYLVSRYYRAPEIILGHPYSYPIDVWSIGCTLYELFTGSILFPGHSNNHMLYLMQQIRGKFPNKMVRKGTLSHFHFDENNQFLLNEIDPLTQLPTKKPITFGSQPVKDMRSKLGLDDVEKGTEEHTLLTHFLDLLEGTLVLNPEKRLTVKECLNHPFIKYKV</sequence>
<keyword evidence="2 9" id="KW-0723">Serine/threonine-protein kinase</keyword>
<dbReference type="InterPro" id="IPR017441">
    <property type="entry name" value="Protein_kinase_ATP_BS"/>
</dbReference>
<dbReference type="OMA" id="PEIIMGH"/>
<name>A0A137NVG7_CONC2</name>
<evidence type="ECO:0000256" key="3">
    <source>
        <dbReference type="ARBA" id="ARBA00022679"/>
    </source>
</evidence>
<accession>A0A137NVG7</accession>
<gene>
    <name evidence="11" type="ORF">CONCODRAFT_76307</name>
</gene>
<evidence type="ECO:0000313" key="12">
    <source>
        <dbReference type="Proteomes" id="UP000070444"/>
    </source>
</evidence>
<dbReference type="Gene3D" id="3.30.200.20">
    <property type="entry name" value="Phosphorylase Kinase, domain 1"/>
    <property type="match status" value="1"/>
</dbReference>
<keyword evidence="5 11" id="KW-0418">Kinase</keyword>